<reference evidence="10" key="2">
    <citation type="submission" date="2021-04" db="EMBL/GenBank/DDBJ databases">
        <authorList>
            <person name="Gilroy R."/>
        </authorList>
    </citation>
    <scope>NUCLEOTIDE SEQUENCE</scope>
    <source>
        <strain evidence="10">CHK179-7159</strain>
    </source>
</reference>
<dbReference type="AlphaFoldDB" id="A0A9D2I7M9"/>
<evidence type="ECO:0000313" key="11">
    <source>
        <dbReference type="Proteomes" id="UP000886858"/>
    </source>
</evidence>
<evidence type="ECO:0000256" key="3">
    <source>
        <dbReference type="ARBA" id="ARBA00013365"/>
    </source>
</evidence>
<dbReference type="InterPro" id="IPR004843">
    <property type="entry name" value="Calcineurin-like_PHP"/>
</dbReference>
<accession>A0A9D2I7M9</accession>
<dbReference type="PANTHER" id="PTHR30337:SF0">
    <property type="entry name" value="NUCLEASE SBCCD SUBUNIT D"/>
    <property type="match status" value="1"/>
</dbReference>
<evidence type="ECO:0000256" key="4">
    <source>
        <dbReference type="ARBA" id="ARBA00022722"/>
    </source>
</evidence>
<reference evidence="10" key="1">
    <citation type="journal article" date="2021" name="PeerJ">
        <title>Extensive microbial diversity within the chicken gut microbiome revealed by metagenomics and culture.</title>
        <authorList>
            <person name="Gilroy R."/>
            <person name="Ravi A."/>
            <person name="Getino M."/>
            <person name="Pursley I."/>
            <person name="Horton D.L."/>
            <person name="Alikhan N.F."/>
            <person name="Baker D."/>
            <person name="Gharbi K."/>
            <person name="Hall N."/>
            <person name="Watson M."/>
            <person name="Adriaenssens E.M."/>
            <person name="Foster-Nyarko E."/>
            <person name="Jarju S."/>
            <person name="Secka A."/>
            <person name="Antonio M."/>
            <person name="Oren A."/>
            <person name="Chaudhuri R.R."/>
            <person name="La Ragione R."/>
            <person name="Hildebrand F."/>
            <person name="Pallen M.J."/>
        </authorList>
    </citation>
    <scope>NUCLEOTIDE SEQUENCE</scope>
    <source>
        <strain evidence="10">CHK179-7159</strain>
    </source>
</reference>
<gene>
    <name evidence="7" type="primary">sbcD</name>
    <name evidence="10" type="ORF">H9717_11825</name>
</gene>
<organism evidence="10 11">
    <name type="scientific">Candidatus Eisenbergiella merdipullorum</name>
    <dbReference type="NCBI Taxonomy" id="2838553"/>
    <lineage>
        <taxon>Bacteria</taxon>
        <taxon>Bacillati</taxon>
        <taxon>Bacillota</taxon>
        <taxon>Clostridia</taxon>
        <taxon>Lachnospirales</taxon>
        <taxon>Lachnospiraceae</taxon>
        <taxon>Eisenbergiella</taxon>
    </lineage>
</organism>
<dbReference type="CDD" id="cd00840">
    <property type="entry name" value="MPP_Mre11_N"/>
    <property type="match status" value="1"/>
</dbReference>
<dbReference type="PANTHER" id="PTHR30337">
    <property type="entry name" value="COMPONENT OF ATP-DEPENDENT DSDNA EXONUCLEASE"/>
    <property type="match status" value="1"/>
</dbReference>
<keyword evidence="7" id="KW-0235">DNA replication</keyword>
<dbReference type="Pfam" id="PF00149">
    <property type="entry name" value="Metallophos"/>
    <property type="match status" value="1"/>
</dbReference>
<dbReference type="InterPro" id="IPR004593">
    <property type="entry name" value="SbcD"/>
</dbReference>
<evidence type="ECO:0000259" key="9">
    <source>
        <dbReference type="Pfam" id="PF12320"/>
    </source>
</evidence>
<evidence type="ECO:0000256" key="5">
    <source>
        <dbReference type="ARBA" id="ARBA00022801"/>
    </source>
</evidence>
<dbReference type="GO" id="GO:0006310">
    <property type="term" value="P:DNA recombination"/>
    <property type="evidence" value="ECO:0007669"/>
    <property type="project" value="UniProtKB-KW"/>
</dbReference>
<comment type="function">
    <text evidence="7">SbcCD cleaves DNA hairpin structures. These structures can inhibit DNA replication and are intermediates in certain DNA recombination reactions. The complex acts as a 3'-&gt;5' double strand exonuclease that can open hairpins. It also has a 5' single-strand endonuclease activity.</text>
</comment>
<comment type="similarity">
    <text evidence="1 7">Belongs to the SbcD family.</text>
</comment>
<dbReference type="SUPFAM" id="SSF56300">
    <property type="entry name" value="Metallo-dependent phosphatases"/>
    <property type="match status" value="1"/>
</dbReference>
<evidence type="ECO:0000256" key="1">
    <source>
        <dbReference type="ARBA" id="ARBA00010555"/>
    </source>
</evidence>
<dbReference type="InterPro" id="IPR029052">
    <property type="entry name" value="Metallo-depent_PP-like"/>
</dbReference>
<dbReference type="Gene3D" id="3.60.21.10">
    <property type="match status" value="1"/>
</dbReference>
<keyword evidence="7" id="KW-0255">Endonuclease</keyword>
<dbReference type="InterPro" id="IPR026843">
    <property type="entry name" value="SbcD_C"/>
</dbReference>
<dbReference type="EMBL" id="DWYY01000128">
    <property type="protein sequence ID" value="HJA93782.1"/>
    <property type="molecule type" value="Genomic_DNA"/>
</dbReference>
<keyword evidence="7" id="KW-0233">DNA recombination</keyword>
<proteinExistence type="inferred from homology"/>
<dbReference type="Pfam" id="PF12320">
    <property type="entry name" value="SbcD_C"/>
    <property type="match status" value="1"/>
</dbReference>
<dbReference type="GO" id="GO:0008408">
    <property type="term" value="F:3'-5' exonuclease activity"/>
    <property type="evidence" value="ECO:0007669"/>
    <property type="project" value="InterPro"/>
</dbReference>
<dbReference type="InterPro" id="IPR041796">
    <property type="entry name" value="Mre11_N"/>
</dbReference>
<keyword evidence="4 7" id="KW-0540">Nuclease</keyword>
<feature type="domain" description="Calcineurin-like phosphoesterase" evidence="8">
    <location>
        <begin position="1"/>
        <end position="122"/>
    </location>
</feature>
<dbReference type="Proteomes" id="UP000886858">
    <property type="component" value="Unassembled WGS sequence"/>
</dbReference>
<evidence type="ECO:0000256" key="6">
    <source>
        <dbReference type="ARBA" id="ARBA00022839"/>
    </source>
</evidence>
<feature type="domain" description="Nuclease SbcCD subunit D C-terminal" evidence="9">
    <location>
        <begin position="276"/>
        <end position="376"/>
    </location>
</feature>
<keyword evidence="5 7" id="KW-0378">Hydrolase</keyword>
<evidence type="ECO:0000259" key="8">
    <source>
        <dbReference type="Pfam" id="PF00149"/>
    </source>
</evidence>
<comment type="subunit">
    <text evidence="2 7">Heterodimer of SbcC and SbcD.</text>
</comment>
<evidence type="ECO:0000313" key="10">
    <source>
        <dbReference type="EMBL" id="HJA93782.1"/>
    </source>
</evidence>
<keyword evidence="6 7" id="KW-0269">Exonuclease</keyword>
<sequence>MKLFHLSDLHIGKLLGGYSLKENQERVLSQIAAYAKEEHPDAVLICGDIYDKSAPSGEAYVMFDHFLEALSEIRPRIPVLIIAGNHDSPERLSYASAFLEKHRIYLSVFPPVKENEYLKKIELEDEYGPVDFYLLPFLKPGWLRPLLPEGSVLSYEEAVRFLLSREKIDSGRRNVILSHQFYTAAQSEPETCDSEIAVAMAGGLDKIDISVLDAFDYAALGHLHGSQKVGRMSARYCGTPYKYSVSEEHHHKAVTVVELGKKGEEPQLRFLPLLGLQDVRRLRGTLEEVLEAAEPAAVSAPTGQAASGVCHDFVSVTITDEQEPYRIRERLEERYDHLLELRVDNARTRAWMAESGTENDPAPEPMEAFRQFYETVNHTPLPEEGERIMKRLIREIQEKGMEGAL</sequence>
<evidence type="ECO:0000256" key="2">
    <source>
        <dbReference type="ARBA" id="ARBA00011322"/>
    </source>
</evidence>
<dbReference type="InterPro" id="IPR050535">
    <property type="entry name" value="DNA_Repair-Maintenance_Comp"/>
</dbReference>
<protein>
    <recommendedName>
        <fullName evidence="3 7">Nuclease SbcCD subunit D</fullName>
    </recommendedName>
</protein>
<name>A0A9D2I7M9_9FIRM</name>
<comment type="caution">
    <text evidence="10">The sequence shown here is derived from an EMBL/GenBank/DDBJ whole genome shotgun (WGS) entry which is preliminary data.</text>
</comment>
<dbReference type="GO" id="GO:0004519">
    <property type="term" value="F:endonuclease activity"/>
    <property type="evidence" value="ECO:0007669"/>
    <property type="project" value="UniProtKB-KW"/>
</dbReference>
<dbReference type="GO" id="GO:0006260">
    <property type="term" value="P:DNA replication"/>
    <property type="evidence" value="ECO:0007669"/>
    <property type="project" value="UniProtKB-KW"/>
</dbReference>
<dbReference type="NCBIfam" id="TIGR00619">
    <property type="entry name" value="sbcd"/>
    <property type="match status" value="1"/>
</dbReference>
<evidence type="ECO:0000256" key="7">
    <source>
        <dbReference type="RuleBase" id="RU363069"/>
    </source>
</evidence>